<dbReference type="PROSITE" id="PS50887">
    <property type="entry name" value="GGDEF"/>
    <property type="match status" value="1"/>
</dbReference>
<feature type="transmembrane region" description="Helical" evidence="1">
    <location>
        <begin position="77"/>
        <end position="97"/>
    </location>
</feature>
<dbReference type="EMBL" id="AP023356">
    <property type="protein sequence ID" value="BCJ46437.1"/>
    <property type="molecule type" value="Genomic_DNA"/>
</dbReference>
<feature type="transmembrane region" description="Helical" evidence="1">
    <location>
        <begin position="155"/>
        <end position="177"/>
    </location>
</feature>
<keyword evidence="4" id="KW-1185">Reference proteome</keyword>
<dbReference type="SUPFAM" id="SSF55073">
    <property type="entry name" value="Nucleotide cyclase"/>
    <property type="match status" value="1"/>
</dbReference>
<evidence type="ECO:0000259" key="2">
    <source>
        <dbReference type="PROSITE" id="PS50887"/>
    </source>
</evidence>
<dbReference type="InterPro" id="IPR043128">
    <property type="entry name" value="Rev_trsase/Diguanyl_cyclase"/>
</dbReference>
<evidence type="ECO:0000313" key="3">
    <source>
        <dbReference type="EMBL" id="BCJ46437.1"/>
    </source>
</evidence>
<dbReference type="InterPro" id="IPR029787">
    <property type="entry name" value="Nucleotide_cyclase"/>
</dbReference>
<dbReference type="Proteomes" id="UP000676967">
    <property type="component" value="Chromosome"/>
</dbReference>
<feature type="transmembrane region" description="Helical" evidence="1">
    <location>
        <begin position="128"/>
        <end position="149"/>
    </location>
</feature>
<dbReference type="InterPro" id="IPR000160">
    <property type="entry name" value="GGDEF_dom"/>
</dbReference>
<dbReference type="NCBIfam" id="TIGR00254">
    <property type="entry name" value="GGDEF"/>
    <property type="match status" value="1"/>
</dbReference>
<keyword evidence="1" id="KW-0472">Membrane</keyword>
<keyword evidence="1" id="KW-0812">Transmembrane</keyword>
<sequence length="346" mass="36717">MPVPPDESLLTRRRTVELSALITRGLGWLSTIAYLMQVTTAGPVPAPLERSLIAGIVAMAAANLLAFAGWRRPGGRWYSALSAGQVALDSVVVAGLVTISEAYTGQVTWPIMAVPVVVAAIRHRLAGALLVWAFTSASFGLVVSLALGSSQPRDAIFGALINLLIALVTGTQSTAFARQLDTLNQVRRELQHQARHDNLTGLPNRAHLAERAAHCSGRRLAVLLLDLNGFKQVNDTYGHAAGDELLHQVALRLSAIIGSGDLVGRLGGDEFVVLLPDAGPERAAQVADRIREVIRRPVQIGDGRAVTVGVSVGQAVRPVDGTADLDTLTAEADVAMYREKHARRAA</sequence>
<keyword evidence="1" id="KW-1133">Transmembrane helix</keyword>
<dbReference type="SMART" id="SM00267">
    <property type="entry name" value="GGDEF"/>
    <property type="match status" value="1"/>
</dbReference>
<dbReference type="InterPro" id="IPR052163">
    <property type="entry name" value="DGC-Regulatory_Protein"/>
</dbReference>
<evidence type="ECO:0000256" key="1">
    <source>
        <dbReference type="SAM" id="Phobius"/>
    </source>
</evidence>
<dbReference type="PANTHER" id="PTHR46663:SF4">
    <property type="entry name" value="DIGUANYLATE CYCLASE DGCT-RELATED"/>
    <property type="match status" value="1"/>
</dbReference>
<dbReference type="Gene3D" id="3.30.70.270">
    <property type="match status" value="1"/>
</dbReference>
<feature type="transmembrane region" description="Helical" evidence="1">
    <location>
        <begin position="52"/>
        <end position="70"/>
    </location>
</feature>
<evidence type="ECO:0000313" key="4">
    <source>
        <dbReference type="Proteomes" id="UP000676967"/>
    </source>
</evidence>
<reference evidence="3 4" key="1">
    <citation type="submission" date="2020-08" db="EMBL/GenBank/DDBJ databases">
        <title>Whole genome shotgun sequence of Actinoplanes ianthinogenes NBRC 13996.</title>
        <authorList>
            <person name="Komaki H."/>
            <person name="Tamura T."/>
        </authorList>
    </citation>
    <scope>NUCLEOTIDE SEQUENCE [LARGE SCALE GENOMIC DNA]</scope>
    <source>
        <strain evidence="3 4">NBRC 13996</strain>
    </source>
</reference>
<organism evidence="3 4">
    <name type="scientific">Actinoplanes ianthinogenes</name>
    <dbReference type="NCBI Taxonomy" id="122358"/>
    <lineage>
        <taxon>Bacteria</taxon>
        <taxon>Bacillati</taxon>
        <taxon>Actinomycetota</taxon>
        <taxon>Actinomycetes</taxon>
        <taxon>Micromonosporales</taxon>
        <taxon>Micromonosporaceae</taxon>
        <taxon>Actinoplanes</taxon>
    </lineage>
</organism>
<gene>
    <name evidence="3" type="ORF">Aiant_70940</name>
</gene>
<dbReference type="PANTHER" id="PTHR46663">
    <property type="entry name" value="DIGUANYLATE CYCLASE DGCT-RELATED"/>
    <property type="match status" value="1"/>
</dbReference>
<proteinExistence type="predicted"/>
<dbReference type="Pfam" id="PF00990">
    <property type="entry name" value="GGDEF"/>
    <property type="match status" value="1"/>
</dbReference>
<name>A0ABM7M463_9ACTN</name>
<feature type="transmembrane region" description="Helical" evidence="1">
    <location>
        <begin position="21"/>
        <end position="40"/>
    </location>
</feature>
<dbReference type="CDD" id="cd01949">
    <property type="entry name" value="GGDEF"/>
    <property type="match status" value="1"/>
</dbReference>
<feature type="domain" description="GGDEF" evidence="2">
    <location>
        <begin position="218"/>
        <end position="346"/>
    </location>
</feature>
<accession>A0ABM7M463</accession>
<dbReference type="RefSeq" id="WP_189333926.1">
    <property type="nucleotide sequence ID" value="NZ_AP023356.1"/>
</dbReference>
<protein>
    <recommendedName>
        <fullName evidence="2">GGDEF domain-containing protein</fullName>
    </recommendedName>
</protein>
<feature type="transmembrane region" description="Helical" evidence="1">
    <location>
        <begin position="103"/>
        <end position="121"/>
    </location>
</feature>